<organism evidence="4">
    <name type="scientific">Cyanothece sp. (strain PCC 7425 / ATCC 29141)</name>
    <dbReference type="NCBI Taxonomy" id="395961"/>
    <lineage>
        <taxon>Bacteria</taxon>
        <taxon>Bacillati</taxon>
        <taxon>Cyanobacteriota</taxon>
        <taxon>Cyanophyceae</taxon>
        <taxon>Gomontiellales</taxon>
        <taxon>Cyanothecaceae</taxon>
        <taxon>Cyanothece</taxon>
    </lineage>
</organism>
<dbReference type="GO" id="GO:0030089">
    <property type="term" value="C:phycobilisome"/>
    <property type="evidence" value="ECO:0007669"/>
    <property type="project" value="InterPro"/>
</dbReference>
<dbReference type="InterPro" id="IPR038719">
    <property type="entry name" value="Phycobilisome_asu/bsu_sf"/>
</dbReference>
<dbReference type="HOGENOM" id="CLU_137322_0_0_3"/>
<dbReference type="GO" id="GO:0015979">
    <property type="term" value="P:photosynthesis"/>
    <property type="evidence" value="ECO:0007669"/>
    <property type="project" value="InterPro"/>
</dbReference>
<dbReference type="CDD" id="cd08919">
    <property type="entry name" value="PBP-like"/>
    <property type="match status" value="1"/>
</dbReference>
<accession>B8HV19</accession>
<evidence type="ECO:0000256" key="3">
    <source>
        <dbReference type="ARBA" id="ARBA00023307"/>
    </source>
</evidence>
<evidence type="ECO:0000256" key="1">
    <source>
        <dbReference type="ARBA" id="ARBA00008182"/>
    </source>
</evidence>
<keyword evidence="2" id="KW-0157">Chromophore</keyword>
<dbReference type="STRING" id="395961.Cyan7425_0678"/>
<keyword evidence="3" id="KW-0089">Bile pigment</keyword>
<evidence type="ECO:0000256" key="2">
    <source>
        <dbReference type="ARBA" id="ARBA00022991"/>
    </source>
</evidence>
<dbReference type="eggNOG" id="ENOG5031SX7">
    <property type="taxonomic scope" value="Bacteria"/>
</dbReference>
<dbReference type="AlphaFoldDB" id="B8HV19"/>
<sequence length="156" mass="17990">MLKQLQRLSLETDGRYATDAELKFLKDYLQTVDQRITTYEKVREQEEQIIAQTEAEVLGTNPNLFRKGNQDYSGICQRDRKHVLRISAAAMLMDDLDSLRDGFLCWYRTIIKAFKDQRAAQATYNALPEVLAQHLSPEEVALLRPALELDKSILTE</sequence>
<dbReference type="SUPFAM" id="SSF46458">
    <property type="entry name" value="Globin-like"/>
    <property type="match status" value="1"/>
</dbReference>
<dbReference type="EMBL" id="CP001344">
    <property type="protein sequence ID" value="ACL43066.1"/>
    <property type="molecule type" value="Genomic_DNA"/>
</dbReference>
<name>B8HV19_CYAP4</name>
<dbReference type="Pfam" id="PF00502">
    <property type="entry name" value="Phycobilisome"/>
    <property type="match status" value="1"/>
</dbReference>
<dbReference type="InterPro" id="IPR009050">
    <property type="entry name" value="Globin-like_sf"/>
</dbReference>
<reference evidence="4" key="1">
    <citation type="submission" date="2009-01" db="EMBL/GenBank/DDBJ databases">
        <title>Complete sequence of chromosome Cyanothece sp. PCC 7425.</title>
        <authorList>
            <consortium name="US DOE Joint Genome Institute"/>
            <person name="Lucas S."/>
            <person name="Copeland A."/>
            <person name="Lapidus A."/>
            <person name="Glavina del Rio T."/>
            <person name="Dalin E."/>
            <person name="Tice H."/>
            <person name="Bruce D."/>
            <person name="Goodwin L."/>
            <person name="Pitluck S."/>
            <person name="Sims D."/>
            <person name="Meineke L."/>
            <person name="Brettin T."/>
            <person name="Detter J.C."/>
            <person name="Han C."/>
            <person name="Larimer F."/>
            <person name="Land M."/>
            <person name="Hauser L."/>
            <person name="Kyrpides N."/>
            <person name="Ovchinnikova G."/>
            <person name="Liberton M."/>
            <person name="Stoeckel J."/>
            <person name="Banerjee A."/>
            <person name="Singh A."/>
            <person name="Page L."/>
            <person name="Sato H."/>
            <person name="Zhao L."/>
            <person name="Sherman L."/>
            <person name="Pakrasi H."/>
            <person name="Richardson P."/>
        </authorList>
    </citation>
    <scope>NUCLEOTIDE SEQUENCE</scope>
    <source>
        <strain evidence="4">PCC 7425</strain>
    </source>
</reference>
<evidence type="ECO:0000313" key="4">
    <source>
        <dbReference type="EMBL" id="ACL43066.1"/>
    </source>
</evidence>
<proteinExistence type="inferred from homology"/>
<protein>
    <submittedName>
        <fullName evidence="4">Phycobilisome protein</fullName>
    </submittedName>
</protein>
<dbReference type="Gene3D" id="1.10.490.20">
    <property type="entry name" value="Phycocyanins"/>
    <property type="match status" value="1"/>
</dbReference>
<comment type="similarity">
    <text evidence="1">Belongs to the phycobiliprotein family.</text>
</comment>
<dbReference type="OrthoDB" id="423955at2"/>
<dbReference type="InterPro" id="IPR012128">
    <property type="entry name" value="Phycobilisome_asu/bsu"/>
</dbReference>
<gene>
    <name evidence="4" type="ordered locus">Cyan7425_0678</name>
</gene>
<dbReference type="KEGG" id="cyn:Cyan7425_0678"/>